<keyword evidence="2" id="KW-0645">Protease</keyword>
<evidence type="ECO:0000313" key="7">
    <source>
        <dbReference type="EMBL" id="KAJ7718921.1"/>
    </source>
</evidence>
<dbReference type="EMBL" id="JARKIB010000259">
    <property type="protein sequence ID" value="KAJ7718921.1"/>
    <property type="molecule type" value="Genomic_DNA"/>
</dbReference>
<reference evidence="7" key="1">
    <citation type="submission" date="2023-03" db="EMBL/GenBank/DDBJ databases">
        <title>Massive genome expansion in bonnet fungi (Mycena s.s.) driven by repeated elements and novel gene families across ecological guilds.</title>
        <authorList>
            <consortium name="Lawrence Berkeley National Laboratory"/>
            <person name="Harder C.B."/>
            <person name="Miyauchi S."/>
            <person name="Viragh M."/>
            <person name="Kuo A."/>
            <person name="Thoen E."/>
            <person name="Andreopoulos B."/>
            <person name="Lu D."/>
            <person name="Skrede I."/>
            <person name="Drula E."/>
            <person name="Henrissat B."/>
            <person name="Morin E."/>
            <person name="Kohler A."/>
            <person name="Barry K."/>
            <person name="LaButti K."/>
            <person name="Morin E."/>
            <person name="Salamov A."/>
            <person name="Lipzen A."/>
            <person name="Mereny Z."/>
            <person name="Hegedus B."/>
            <person name="Baldrian P."/>
            <person name="Stursova M."/>
            <person name="Weitz H."/>
            <person name="Taylor A."/>
            <person name="Grigoriev I.V."/>
            <person name="Nagy L.G."/>
            <person name="Martin F."/>
            <person name="Kauserud H."/>
        </authorList>
    </citation>
    <scope>NUCLEOTIDE SEQUENCE</scope>
    <source>
        <strain evidence="7">CBHHK182m</strain>
    </source>
</reference>
<evidence type="ECO:0000256" key="2">
    <source>
        <dbReference type="ARBA" id="ARBA00022670"/>
    </source>
</evidence>
<protein>
    <recommendedName>
        <fullName evidence="6">Calpain catalytic domain-containing protein</fullName>
    </recommendedName>
</protein>
<dbReference type="GO" id="GO:0006508">
    <property type="term" value="P:proteolysis"/>
    <property type="evidence" value="ECO:0007669"/>
    <property type="project" value="UniProtKB-KW"/>
</dbReference>
<dbReference type="PANTHER" id="PTHR10183">
    <property type="entry name" value="CALPAIN"/>
    <property type="match status" value="1"/>
</dbReference>
<proteinExistence type="inferred from homology"/>
<dbReference type="InterPro" id="IPR001300">
    <property type="entry name" value="Peptidase_C2_calpain_cat"/>
</dbReference>
<evidence type="ECO:0000313" key="8">
    <source>
        <dbReference type="Proteomes" id="UP001215598"/>
    </source>
</evidence>
<dbReference type="Gene3D" id="3.90.70.10">
    <property type="entry name" value="Cysteine proteinases"/>
    <property type="match status" value="1"/>
</dbReference>
<name>A0AAD7MJA6_9AGAR</name>
<comment type="similarity">
    <text evidence="1">Belongs to the peptidase C2 family.</text>
</comment>
<comment type="caution">
    <text evidence="5">Lacks conserved residue(s) required for the propagation of feature annotation.</text>
</comment>
<gene>
    <name evidence="7" type="ORF">B0H16DRAFT_1796365</name>
</gene>
<dbReference type="InterPro" id="IPR022684">
    <property type="entry name" value="Calpain_cysteine_protease"/>
</dbReference>
<evidence type="ECO:0000256" key="5">
    <source>
        <dbReference type="PROSITE-ProRule" id="PRU00239"/>
    </source>
</evidence>
<dbReference type="PROSITE" id="PS50203">
    <property type="entry name" value="CALPAIN_CAT"/>
    <property type="match status" value="1"/>
</dbReference>
<sequence>MTTAKGLLEKFCVARDEQVGIYGFLFFGDTAWVPVIIDELSPPARQVSVTFNLLFISIPKYEELTAAEKELYHRDKKFYNSSARKGGKSLYFARSGTEDETWLPLIERAYAKLHGDYTAIDGGFSCEAIVTLDTANTPQDIIDPDVFWREELLLLATKDRLFGYGFDTLDSTRSGIQDLIVNGLIGGYAYSPVGDSEWHGAGEWTEELLLALKELKHSFGNDGQFVMEYSDFLDNFDQVEKMLLFDDT</sequence>
<dbReference type="AlphaFoldDB" id="A0AAD7MJA6"/>
<dbReference type="InterPro" id="IPR038765">
    <property type="entry name" value="Papain-like_cys_pep_sf"/>
</dbReference>
<dbReference type="GO" id="GO:0004198">
    <property type="term" value="F:calcium-dependent cysteine-type endopeptidase activity"/>
    <property type="evidence" value="ECO:0007669"/>
    <property type="project" value="InterPro"/>
</dbReference>
<accession>A0AAD7MJA6</accession>
<dbReference type="Proteomes" id="UP001215598">
    <property type="component" value="Unassembled WGS sequence"/>
</dbReference>
<dbReference type="Pfam" id="PF00648">
    <property type="entry name" value="Peptidase_C2"/>
    <property type="match status" value="1"/>
</dbReference>
<evidence type="ECO:0000259" key="6">
    <source>
        <dbReference type="PROSITE" id="PS50203"/>
    </source>
</evidence>
<evidence type="ECO:0000256" key="4">
    <source>
        <dbReference type="ARBA" id="ARBA00022807"/>
    </source>
</evidence>
<dbReference type="SUPFAM" id="SSF54001">
    <property type="entry name" value="Cysteine proteinases"/>
    <property type="match status" value="1"/>
</dbReference>
<evidence type="ECO:0000256" key="3">
    <source>
        <dbReference type="ARBA" id="ARBA00022801"/>
    </source>
</evidence>
<organism evidence="7 8">
    <name type="scientific">Mycena metata</name>
    <dbReference type="NCBI Taxonomy" id="1033252"/>
    <lineage>
        <taxon>Eukaryota</taxon>
        <taxon>Fungi</taxon>
        <taxon>Dikarya</taxon>
        <taxon>Basidiomycota</taxon>
        <taxon>Agaricomycotina</taxon>
        <taxon>Agaricomycetes</taxon>
        <taxon>Agaricomycetidae</taxon>
        <taxon>Agaricales</taxon>
        <taxon>Marasmiineae</taxon>
        <taxon>Mycenaceae</taxon>
        <taxon>Mycena</taxon>
    </lineage>
</organism>
<evidence type="ECO:0000256" key="1">
    <source>
        <dbReference type="ARBA" id="ARBA00007623"/>
    </source>
</evidence>
<comment type="caution">
    <text evidence="7">The sequence shown here is derived from an EMBL/GenBank/DDBJ whole genome shotgun (WGS) entry which is preliminary data.</text>
</comment>
<dbReference type="PANTHER" id="PTHR10183:SF379">
    <property type="entry name" value="CALPAIN-5"/>
    <property type="match status" value="1"/>
</dbReference>
<keyword evidence="3" id="KW-0378">Hydrolase</keyword>
<keyword evidence="4" id="KW-0788">Thiol protease</keyword>
<keyword evidence="8" id="KW-1185">Reference proteome</keyword>
<feature type="domain" description="Calpain catalytic" evidence="6">
    <location>
        <begin position="1"/>
        <end position="245"/>
    </location>
</feature>
<dbReference type="SMART" id="SM00230">
    <property type="entry name" value="CysPc"/>
    <property type="match status" value="1"/>
</dbReference>